<dbReference type="Proteomes" id="UP000272025">
    <property type="component" value="Unassembled WGS sequence"/>
</dbReference>
<proteinExistence type="inferred from homology"/>
<feature type="compositionally biased region" description="Basic and acidic residues" evidence="2">
    <location>
        <begin position="41"/>
        <end position="66"/>
    </location>
</feature>
<feature type="compositionally biased region" description="Basic and acidic residues" evidence="2">
    <location>
        <begin position="9"/>
        <end position="21"/>
    </location>
</feature>
<keyword evidence="5" id="KW-1185">Reference proteome</keyword>
<evidence type="ECO:0000313" key="5">
    <source>
        <dbReference type="Proteomes" id="UP000272025"/>
    </source>
</evidence>
<dbReference type="EMBL" id="ML119060">
    <property type="protein sequence ID" value="ROT35839.1"/>
    <property type="molecule type" value="Genomic_DNA"/>
</dbReference>
<dbReference type="GeneID" id="39579114"/>
<name>A0A3N2PMZ0_SODAK</name>
<feature type="region of interest" description="Disordered" evidence="2">
    <location>
        <begin position="641"/>
        <end position="704"/>
    </location>
</feature>
<feature type="compositionally biased region" description="Acidic residues" evidence="2">
    <location>
        <begin position="436"/>
        <end position="449"/>
    </location>
</feature>
<dbReference type="PANTHER" id="PTHR14490">
    <property type="entry name" value="ZINC FINGER, ZZ TYPE"/>
    <property type="match status" value="1"/>
</dbReference>
<feature type="compositionally biased region" description="Polar residues" evidence="2">
    <location>
        <begin position="123"/>
        <end position="137"/>
    </location>
</feature>
<feature type="compositionally biased region" description="Basic and acidic residues" evidence="2">
    <location>
        <begin position="138"/>
        <end position="155"/>
    </location>
</feature>
<reference evidence="4 5" key="1">
    <citation type="journal article" date="2018" name="Mol. Ecol.">
        <title>The obligate alkalophilic soda-lake fungus Sodiomyces alkalinus has shifted to a protein diet.</title>
        <authorList>
            <person name="Grum-Grzhimaylo A.A."/>
            <person name="Falkoski D.L."/>
            <person name="van den Heuvel J."/>
            <person name="Valero-Jimenez C.A."/>
            <person name="Min B."/>
            <person name="Choi I.G."/>
            <person name="Lipzen A."/>
            <person name="Daum C.G."/>
            <person name="Aanen D.K."/>
            <person name="Tsang A."/>
            <person name="Henrissat B."/>
            <person name="Bilanenko E.N."/>
            <person name="de Vries R.P."/>
            <person name="van Kan J.A.L."/>
            <person name="Grigoriev I.V."/>
            <person name="Debets A.J.M."/>
        </authorList>
    </citation>
    <scope>NUCLEOTIDE SEQUENCE [LARGE SCALE GENOMIC DNA]</scope>
    <source>
        <strain evidence="4 5">F11</strain>
    </source>
</reference>
<dbReference type="STRING" id="1314773.A0A3N2PMZ0"/>
<feature type="domain" description="Kri1-like C-terminal" evidence="3">
    <location>
        <begin position="517"/>
        <end position="621"/>
    </location>
</feature>
<dbReference type="InterPro" id="IPR018034">
    <property type="entry name" value="Kri1"/>
</dbReference>
<feature type="region of interest" description="Disordered" evidence="2">
    <location>
        <begin position="1"/>
        <end position="92"/>
    </location>
</feature>
<feature type="region of interest" description="Disordered" evidence="2">
    <location>
        <begin position="107"/>
        <end position="230"/>
    </location>
</feature>
<dbReference type="InterPro" id="IPR024626">
    <property type="entry name" value="Kri1-like_C"/>
</dbReference>
<evidence type="ECO:0000256" key="2">
    <source>
        <dbReference type="SAM" id="MobiDB-lite"/>
    </source>
</evidence>
<organism evidence="4 5">
    <name type="scientific">Sodiomyces alkalinus (strain CBS 110278 / VKM F-3762 / F11)</name>
    <name type="common">Alkaliphilic filamentous fungus</name>
    <dbReference type="NCBI Taxonomy" id="1314773"/>
    <lineage>
        <taxon>Eukaryota</taxon>
        <taxon>Fungi</taxon>
        <taxon>Dikarya</taxon>
        <taxon>Ascomycota</taxon>
        <taxon>Pezizomycotina</taxon>
        <taxon>Sordariomycetes</taxon>
        <taxon>Hypocreomycetidae</taxon>
        <taxon>Glomerellales</taxon>
        <taxon>Plectosphaerellaceae</taxon>
        <taxon>Sodiomyces</taxon>
    </lineage>
</organism>
<dbReference type="GO" id="GO:0030686">
    <property type="term" value="C:90S preribosome"/>
    <property type="evidence" value="ECO:0007669"/>
    <property type="project" value="TreeGrafter"/>
</dbReference>
<feature type="compositionally biased region" description="Acidic residues" evidence="2">
    <location>
        <begin position="474"/>
        <end position="487"/>
    </location>
</feature>
<feature type="compositionally biased region" description="Basic and acidic residues" evidence="2">
    <location>
        <begin position="500"/>
        <end position="513"/>
    </location>
</feature>
<evidence type="ECO:0000259" key="3">
    <source>
        <dbReference type="Pfam" id="PF12936"/>
    </source>
</evidence>
<dbReference type="Pfam" id="PF12936">
    <property type="entry name" value="Kri1_C"/>
    <property type="match status" value="1"/>
</dbReference>
<comment type="similarity">
    <text evidence="1">Belongs to the KRI1 family.</text>
</comment>
<feature type="compositionally biased region" description="Basic and acidic residues" evidence="2">
    <location>
        <begin position="207"/>
        <end position="219"/>
    </location>
</feature>
<dbReference type="AlphaFoldDB" id="A0A3N2PMZ0"/>
<dbReference type="Pfam" id="PF05178">
    <property type="entry name" value="Kri1"/>
    <property type="match status" value="1"/>
</dbReference>
<feature type="compositionally biased region" description="Basic residues" evidence="2">
    <location>
        <begin position="679"/>
        <end position="689"/>
    </location>
</feature>
<dbReference type="GO" id="GO:0000447">
    <property type="term" value="P:endonucleolytic cleavage in ITS1 to separate SSU-rRNA from 5.8S rRNA and LSU-rRNA from tricistronic rRNA transcript (SSU-rRNA, 5.8S rRNA, LSU-rRNA)"/>
    <property type="evidence" value="ECO:0007669"/>
    <property type="project" value="TreeGrafter"/>
</dbReference>
<dbReference type="PANTHER" id="PTHR14490:SF5">
    <property type="entry name" value="PROTEIN KRI1 HOMOLOG"/>
    <property type="match status" value="1"/>
</dbReference>
<sequence length="704" mass="79263">MPSNSFFTDTEKPSKKVKLLDSDSEDSDGGGAHLDASQLKVNEEYARRFEHNKKREERQRLEEKYKNSKLGADDSSSSSDSDSSSSEDEEGFLVTEDLDARISATLNAIKNKDPRVRDKNFTFFPSTADGQEESGPSQKKEKPLRLKDYHREKILAGDVGASDDEEEAPPPRTYAQEQDALKKSIVSEIHKAAAEGGSDNQGSDDDFVTRKEKPKEKLDANGVHPSRAAAVSTITETDVVNAEKDPETFLSNFMAARAWVHNDGRNWEAFESDADDDGHVDKAEEFEQAYNLRFEDPHKSNEVLRSYARDITASKSVRRDELTGRKRQRQLEKEKKEAEKQQRREEKARLRRLKLEDAEAKLRKIKQAAGLSGKELNEDDWAWLLDEAWDDKKWEEEMQKRFGDAYYAAAEVASSSDEEDGGKKKKKKPKKPKWDDDIDITDIVPDFEDDVAKPDITLTDDEGEGNGAAADKEEHDEDEDEEDDDDDGRPSKKRKTAKDHKKERLIAKQTAKAERRKLEALVDARMDLDHPDVLAGAEDGDPEAAETGRQAAARLKFRYRETSPQSFGLTPRDILFAPSDADLNRFAGLKKLAPFRDPEKKGKDKKRLGKKARLREWRREIFGRQYERTGPTDDLAGAAFAAAEAEREKRRKKKQEEVKGDAASGPAAAAAEGGDEQAKKRKRKRSKGKKNQDGDSAAVATTTK</sequence>
<dbReference type="OrthoDB" id="10252032at2759"/>
<evidence type="ECO:0000256" key="1">
    <source>
        <dbReference type="ARBA" id="ARBA00007473"/>
    </source>
</evidence>
<feature type="compositionally biased region" description="Basic and acidic residues" evidence="2">
    <location>
        <begin position="110"/>
        <end position="120"/>
    </location>
</feature>
<dbReference type="RefSeq" id="XP_028463645.1">
    <property type="nucleotide sequence ID" value="XM_028610636.1"/>
</dbReference>
<feature type="region of interest" description="Disordered" evidence="2">
    <location>
        <begin position="318"/>
        <end position="350"/>
    </location>
</feature>
<evidence type="ECO:0000313" key="4">
    <source>
        <dbReference type="EMBL" id="ROT35839.1"/>
    </source>
</evidence>
<gene>
    <name evidence="4" type="ORF">SODALDRAFT_328229</name>
</gene>
<feature type="compositionally biased region" description="Low complexity" evidence="2">
    <location>
        <begin position="73"/>
        <end position="84"/>
    </location>
</feature>
<feature type="compositionally biased region" description="Low complexity" evidence="2">
    <location>
        <begin position="661"/>
        <end position="672"/>
    </location>
</feature>
<protein>
    <submittedName>
        <fullName evidence="4">Krr1-domain-containing protein</fullName>
    </submittedName>
</protein>
<feature type="compositionally biased region" description="Basic and acidic residues" evidence="2">
    <location>
        <begin position="644"/>
        <end position="660"/>
    </location>
</feature>
<feature type="region of interest" description="Disordered" evidence="2">
    <location>
        <begin position="411"/>
        <end position="513"/>
    </location>
</feature>
<dbReference type="GO" id="GO:0005730">
    <property type="term" value="C:nucleolus"/>
    <property type="evidence" value="ECO:0007669"/>
    <property type="project" value="TreeGrafter"/>
</dbReference>
<accession>A0A3N2PMZ0</accession>